<proteinExistence type="predicted"/>
<evidence type="ECO:0000259" key="1">
    <source>
        <dbReference type="PROSITE" id="PS50801"/>
    </source>
</evidence>
<dbReference type="InterPro" id="IPR002645">
    <property type="entry name" value="STAS_dom"/>
</dbReference>
<dbReference type="CDD" id="cd07043">
    <property type="entry name" value="STAS_anti-anti-sigma_factors"/>
    <property type="match status" value="1"/>
</dbReference>
<dbReference type="AlphaFoldDB" id="A0A1G9GPP4"/>
<accession>A0A1G9GPP4</accession>
<dbReference type="InterPro" id="IPR036513">
    <property type="entry name" value="STAS_dom_sf"/>
</dbReference>
<dbReference type="Proteomes" id="UP000199155">
    <property type="component" value="Unassembled WGS sequence"/>
</dbReference>
<name>A0A1G9GPP4_9ACTN</name>
<dbReference type="STRING" id="417292.SAMN05421806_116129"/>
<evidence type="ECO:0000313" key="3">
    <source>
        <dbReference type="Proteomes" id="UP000199155"/>
    </source>
</evidence>
<feature type="domain" description="STAS" evidence="1">
    <location>
        <begin position="72"/>
        <end position="160"/>
    </location>
</feature>
<dbReference type="EMBL" id="FNFF01000016">
    <property type="protein sequence ID" value="SDL02582.1"/>
    <property type="molecule type" value="Genomic_DNA"/>
</dbReference>
<dbReference type="OrthoDB" id="4228733at2"/>
<organism evidence="2 3">
    <name type="scientific">Streptomyces indicus</name>
    <dbReference type="NCBI Taxonomy" id="417292"/>
    <lineage>
        <taxon>Bacteria</taxon>
        <taxon>Bacillati</taxon>
        <taxon>Actinomycetota</taxon>
        <taxon>Actinomycetes</taxon>
        <taxon>Kitasatosporales</taxon>
        <taxon>Streptomycetaceae</taxon>
        <taxon>Streptomyces</taxon>
    </lineage>
</organism>
<keyword evidence="3" id="KW-1185">Reference proteome</keyword>
<dbReference type="RefSeq" id="WP_093615807.1">
    <property type="nucleotide sequence ID" value="NZ_FNFF01000016.1"/>
</dbReference>
<dbReference type="Gene3D" id="3.30.750.24">
    <property type="entry name" value="STAS domain"/>
    <property type="match status" value="1"/>
</dbReference>
<dbReference type="SUPFAM" id="SSF52091">
    <property type="entry name" value="SpoIIaa-like"/>
    <property type="match status" value="1"/>
</dbReference>
<gene>
    <name evidence="2" type="ORF">SAMN05421806_116129</name>
</gene>
<evidence type="ECO:0000313" key="2">
    <source>
        <dbReference type="EMBL" id="SDL02582.1"/>
    </source>
</evidence>
<dbReference type="Pfam" id="PF01740">
    <property type="entry name" value="STAS"/>
    <property type="match status" value="1"/>
</dbReference>
<reference evidence="2 3" key="1">
    <citation type="submission" date="2016-10" db="EMBL/GenBank/DDBJ databases">
        <authorList>
            <person name="de Groot N.N."/>
        </authorList>
    </citation>
    <scope>NUCLEOTIDE SEQUENCE [LARGE SCALE GENOMIC DNA]</scope>
    <source>
        <strain evidence="2 3">CGMCC 4.5727</strain>
    </source>
</reference>
<protein>
    <submittedName>
        <fullName evidence="2">Anti-anti-sigma regulatory factor (Antagonist of anti-sigma factor)</fullName>
    </submittedName>
</protein>
<sequence length="160" mass="17414">MTASATCRRRLTAAVWLALCVLATTGFIELAPAWARVVCLIAAATALRIAIKTLRLPGTPTMRGSTHATPDVVRLRGEISAETADATTRWLTVALSTRPATLEIDMSKVELLTRDGAMAFLTAARIAHKQRTEIIVRNASPQARTVLHTLGLDPHHHYRD</sequence>
<dbReference type="PROSITE" id="PS50801">
    <property type="entry name" value="STAS"/>
    <property type="match status" value="1"/>
</dbReference>